<proteinExistence type="predicted"/>
<accession>A0A6C2U3F0</accession>
<keyword evidence="2" id="KW-1185">Reference proteome</keyword>
<dbReference type="AlphaFoldDB" id="A0A6C2U3F0"/>
<organism evidence="1 2">
    <name type="scientific">Pontiella desulfatans</name>
    <dbReference type="NCBI Taxonomy" id="2750659"/>
    <lineage>
        <taxon>Bacteria</taxon>
        <taxon>Pseudomonadati</taxon>
        <taxon>Kiritimatiellota</taxon>
        <taxon>Kiritimatiellia</taxon>
        <taxon>Kiritimatiellales</taxon>
        <taxon>Pontiellaceae</taxon>
        <taxon>Pontiella</taxon>
    </lineage>
</organism>
<gene>
    <name evidence="1" type="ORF">PDESU_02648</name>
</gene>
<evidence type="ECO:0000313" key="1">
    <source>
        <dbReference type="EMBL" id="VGO14091.1"/>
    </source>
</evidence>
<sequence>MKAIVMKSGGRADGDFGRMRSLLACVGKDKMRPELHYILVEKTKGGVYAVGCDGLRLRRDLFRIKAEPGLYEIKVNNSREIRLVPSPVKVRYQEYRKIIPSHESESTYSTVGKSSRFAMWVGAALGCYVDPKLVPIAHDEYGEIHVQKTDGGIMPLVFQNDHTLVVVMPMKLDGHVGEQLDRMQLDRLRRQRKMKVTKSSNKKEPTSWWTTLVRRKAA</sequence>
<evidence type="ECO:0000313" key="2">
    <source>
        <dbReference type="Proteomes" id="UP000366872"/>
    </source>
</evidence>
<reference evidence="1 2" key="1">
    <citation type="submission" date="2019-04" db="EMBL/GenBank/DDBJ databases">
        <authorList>
            <person name="Van Vliet M D."/>
        </authorList>
    </citation>
    <scope>NUCLEOTIDE SEQUENCE [LARGE SCALE GENOMIC DNA]</scope>
    <source>
        <strain evidence="1 2">F1</strain>
    </source>
</reference>
<dbReference type="Proteomes" id="UP000366872">
    <property type="component" value="Unassembled WGS sequence"/>
</dbReference>
<protein>
    <submittedName>
        <fullName evidence="1">Uncharacterized protein</fullName>
    </submittedName>
</protein>
<dbReference type="RefSeq" id="WP_136079602.1">
    <property type="nucleotide sequence ID" value="NZ_CAAHFG010000001.1"/>
</dbReference>
<dbReference type="EMBL" id="CAAHFG010000001">
    <property type="protein sequence ID" value="VGO14091.1"/>
    <property type="molecule type" value="Genomic_DNA"/>
</dbReference>
<name>A0A6C2U3F0_PONDE</name>